<dbReference type="EMBL" id="JAINUG010000032">
    <property type="protein sequence ID" value="KAJ8409180.1"/>
    <property type="molecule type" value="Genomic_DNA"/>
</dbReference>
<dbReference type="InterPro" id="IPR036900">
    <property type="entry name" value="A-D-PHexomutase_C_sf"/>
</dbReference>
<feature type="binding site" evidence="15">
    <location>
        <position position="555"/>
    </location>
    <ligand>
        <name>substrate</name>
    </ligand>
</feature>
<dbReference type="Pfam" id="PF21404">
    <property type="entry name" value="AMG1_III"/>
    <property type="match status" value="1"/>
</dbReference>
<protein>
    <recommendedName>
        <fullName evidence="12 13">Phosphoacetylglucosamine mutase</fullName>
        <shortName evidence="13">PAGM</shortName>
        <ecNumber evidence="4 13">5.4.2.3</ecNumber>
    </recommendedName>
    <alternativeName>
        <fullName evidence="13">Acetylglucosamine phosphomutase</fullName>
    </alternativeName>
    <alternativeName>
        <fullName evidence="13">N-acetylglucosamine-phosphate mutase</fullName>
    </alternativeName>
</protein>
<feature type="binding site" evidence="16">
    <location>
        <position position="324"/>
    </location>
    <ligand>
        <name>Mg(2+)</name>
        <dbReference type="ChEBI" id="CHEBI:18420"/>
    </ligand>
</feature>
<feature type="binding site" evidence="15">
    <location>
        <begin position="546"/>
        <end position="550"/>
    </location>
    <ligand>
        <name>substrate</name>
    </ligand>
</feature>
<name>A0AAD7SV12_9TELE</name>
<evidence type="ECO:0000256" key="2">
    <source>
        <dbReference type="ARBA" id="ARBA00004865"/>
    </source>
</evidence>
<evidence type="ECO:0000256" key="15">
    <source>
        <dbReference type="PIRSR" id="PIRSR016408-2"/>
    </source>
</evidence>
<dbReference type="CDD" id="cd03086">
    <property type="entry name" value="PGM3"/>
    <property type="match status" value="1"/>
</dbReference>
<dbReference type="InterPro" id="IPR049023">
    <property type="entry name" value="AMG1_II"/>
</dbReference>
<dbReference type="PANTHER" id="PTHR45955:SF1">
    <property type="entry name" value="PHOSPHOACETYLGLUCOSAMINE MUTASE"/>
    <property type="match status" value="1"/>
</dbReference>
<dbReference type="FunFam" id="3.40.120.10:FF:000019">
    <property type="entry name" value="Phosphoacetylglucosamine mutase"/>
    <property type="match status" value="1"/>
</dbReference>
<comment type="cofactor">
    <cofactor evidence="13 16">
        <name>Mg(2+)</name>
        <dbReference type="ChEBI" id="CHEBI:18420"/>
    </cofactor>
    <text evidence="13 16">Binds 1 Mg(2+) ion per subunit.</text>
</comment>
<keyword evidence="5" id="KW-0597">Phosphoprotein</keyword>
<evidence type="ECO:0000256" key="11">
    <source>
        <dbReference type="ARBA" id="ARBA00060228"/>
    </source>
</evidence>
<dbReference type="InterPro" id="IPR005844">
    <property type="entry name" value="A-D-PHexomutase_a/b/a-I"/>
</dbReference>
<evidence type="ECO:0000259" key="19">
    <source>
        <dbReference type="Pfam" id="PF21404"/>
    </source>
</evidence>
<dbReference type="GO" id="GO:0005975">
    <property type="term" value="P:carbohydrate metabolic process"/>
    <property type="evidence" value="ECO:0007669"/>
    <property type="project" value="InterPro"/>
</dbReference>
<evidence type="ECO:0000256" key="16">
    <source>
        <dbReference type="PIRSR" id="PIRSR016408-3"/>
    </source>
</evidence>
<dbReference type="InterPro" id="IPR005843">
    <property type="entry name" value="A-D-PHexomutase_C"/>
</dbReference>
<evidence type="ECO:0000313" key="22">
    <source>
        <dbReference type="Proteomes" id="UP001221898"/>
    </source>
</evidence>
<dbReference type="InterPro" id="IPR016066">
    <property type="entry name" value="A-D-PHexomutase_CS"/>
</dbReference>
<evidence type="ECO:0000256" key="12">
    <source>
        <dbReference type="ARBA" id="ARBA00070218"/>
    </source>
</evidence>
<evidence type="ECO:0000259" key="18">
    <source>
        <dbReference type="Pfam" id="PF02878"/>
    </source>
</evidence>
<feature type="binding site" evidence="16">
    <location>
        <position position="326"/>
    </location>
    <ligand>
        <name>Mg(2+)</name>
        <dbReference type="ChEBI" id="CHEBI:18420"/>
    </ligand>
</feature>
<dbReference type="Gene3D" id="3.30.310.50">
    <property type="entry name" value="Alpha-D-phosphohexomutase, C-terminal domain"/>
    <property type="match status" value="1"/>
</dbReference>
<dbReference type="PIRSF" id="PIRSF016408">
    <property type="entry name" value="PAGM"/>
    <property type="match status" value="1"/>
</dbReference>
<evidence type="ECO:0000256" key="7">
    <source>
        <dbReference type="ARBA" id="ARBA00022842"/>
    </source>
</evidence>
<dbReference type="AlphaFoldDB" id="A0AAD7SV12"/>
<dbReference type="GO" id="GO:0006048">
    <property type="term" value="P:UDP-N-acetylglucosamine biosynthetic process"/>
    <property type="evidence" value="ECO:0007669"/>
    <property type="project" value="UniProtKB-UniRule"/>
</dbReference>
<evidence type="ECO:0000256" key="4">
    <source>
        <dbReference type="ARBA" id="ARBA00012731"/>
    </source>
</evidence>
<evidence type="ECO:0000256" key="13">
    <source>
        <dbReference type="PIRNR" id="PIRNR016408"/>
    </source>
</evidence>
<feature type="domain" description="Phosphoacetylglucosamine mutase AMG1" evidence="20">
    <location>
        <begin position="226"/>
        <end position="331"/>
    </location>
</feature>
<dbReference type="FunFam" id="3.40.120.10:FF:000013">
    <property type="entry name" value="Phosphoacetylglucosamine mutase"/>
    <property type="match status" value="1"/>
</dbReference>
<feature type="domain" description="Phosphoacetylglucosamine mutase AMG1" evidence="19">
    <location>
        <begin position="345"/>
        <end position="483"/>
    </location>
</feature>
<evidence type="ECO:0000256" key="6">
    <source>
        <dbReference type="ARBA" id="ARBA00022723"/>
    </source>
</evidence>
<dbReference type="InterPro" id="IPR016055">
    <property type="entry name" value="A-D-PHexomutase_a/b/a-I/II/III"/>
</dbReference>
<feature type="domain" description="Alpha-D-phosphohexomutase alpha/beta/alpha" evidence="18">
    <location>
        <begin position="99"/>
        <end position="137"/>
    </location>
</feature>
<dbReference type="PANTHER" id="PTHR45955">
    <property type="entry name" value="PHOSPHOACETYLGLUCOSAMINE MUTASE"/>
    <property type="match status" value="1"/>
</dbReference>
<feature type="binding site" description="via phosphate group" evidence="16">
    <location>
        <position position="112"/>
    </location>
    <ligand>
        <name>Mg(2+)</name>
        <dbReference type="ChEBI" id="CHEBI:18420"/>
    </ligand>
</feature>
<feature type="binding site" evidence="16">
    <location>
        <position position="328"/>
    </location>
    <ligand>
        <name>Mg(2+)</name>
        <dbReference type="ChEBI" id="CHEBI:18420"/>
    </ligand>
</feature>
<dbReference type="GO" id="GO:0000287">
    <property type="term" value="F:magnesium ion binding"/>
    <property type="evidence" value="ECO:0007669"/>
    <property type="project" value="InterPro"/>
</dbReference>
<dbReference type="FunFam" id="3.30.310.50:FF:000003">
    <property type="entry name" value="Phosphoacetylglucosamine mutase"/>
    <property type="match status" value="1"/>
</dbReference>
<dbReference type="Gene3D" id="3.40.120.10">
    <property type="entry name" value="Alpha-D-Glucose-1,6-Bisphosphate, subunit A, domain 3"/>
    <property type="match status" value="3"/>
</dbReference>
<dbReference type="SUPFAM" id="SSF53738">
    <property type="entry name" value="Phosphoglucomutase, first 3 domains"/>
    <property type="match status" value="3"/>
</dbReference>
<evidence type="ECO:0000259" key="17">
    <source>
        <dbReference type="Pfam" id="PF00408"/>
    </source>
</evidence>
<keyword evidence="22" id="KW-1185">Reference proteome</keyword>
<reference evidence="21" key="1">
    <citation type="journal article" date="2023" name="Science">
        <title>Genome structures resolve the early diversification of teleost fishes.</title>
        <authorList>
            <person name="Parey E."/>
            <person name="Louis A."/>
            <person name="Montfort J."/>
            <person name="Bouchez O."/>
            <person name="Roques C."/>
            <person name="Iampietro C."/>
            <person name="Lluch J."/>
            <person name="Castinel A."/>
            <person name="Donnadieu C."/>
            <person name="Desvignes T."/>
            <person name="Floi Bucao C."/>
            <person name="Jouanno E."/>
            <person name="Wen M."/>
            <person name="Mejri S."/>
            <person name="Dirks R."/>
            <person name="Jansen H."/>
            <person name="Henkel C."/>
            <person name="Chen W.J."/>
            <person name="Zahm M."/>
            <person name="Cabau C."/>
            <person name="Klopp C."/>
            <person name="Thompson A.W."/>
            <person name="Robinson-Rechavi M."/>
            <person name="Braasch I."/>
            <person name="Lecointre G."/>
            <person name="Bobe J."/>
            <person name="Postlethwait J.H."/>
            <person name="Berthelot C."/>
            <person name="Roest Crollius H."/>
            <person name="Guiguen Y."/>
        </authorList>
    </citation>
    <scope>NUCLEOTIDE SEQUENCE</scope>
    <source>
        <strain evidence="21">NC1722</strain>
    </source>
</reference>
<evidence type="ECO:0000256" key="1">
    <source>
        <dbReference type="ARBA" id="ARBA00000558"/>
    </source>
</evidence>
<comment type="pathway">
    <text evidence="2 13">Nucleotide-sugar biosynthesis; UDP-N-acetyl-alpha-D-glucosamine biosynthesis; N-acetyl-alpha-D-glucosamine 1-phosphate from alpha-D-glucosamine 6-phosphate (route I): step 2/2.</text>
</comment>
<dbReference type="PROSITE" id="PS00710">
    <property type="entry name" value="PGM_PMM"/>
    <property type="match status" value="1"/>
</dbReference>
<dbReference type="Pfam" id="PF02878">
    <property type="entry name" value="PGM_PMM_I"/>
    <property type="match status" value="2"/>
</dbReference>
<evidence type="ECO:0000313" key="21">
    <source>
        <dbReference type="EMBL" id="KAJ8409180.1"/>
    </source>
</evidence>
<accession>A0AAD7SV12</accession>
<feature type="binding site" evidence="15">
    <location>
        <begin position="418"/>
        <end position="420"/>
    </location>
    <ligand>
        <name>substrate</name>
    </ligand>
</feature>
<dbReference type="FunFam" id="3.40.120.10:FF:000015">
    <property type="entry name" value="Phosphoacetylglucosamine mutase"/>
    <property type="match status" value="1"/>
</dbReference>
<dbReference type="Pfam" id="PF21405">
    <property type="entry name" value="AMG1_II"/>
    <property type="match status" value="1"/>
</dbReference>
<keyword evidence="8" id="KW-0007">Acetylation</keyword>
<dbReference type="GO" id="GO:0030097">
    <property type="term" value="P:hemopoiesis"/>
    <property type="evidence" value="ECO:0007669"/>
    <property type="project" value="TreeGrafter"/>
</dbReference>
<keyword evidence="6 13" id="KW-0479">Metal-binding</keyword>
<evidence type="ECO:0000256" key="5">
    <source>
        <dbReference type="ARBA" id="ARBA00022553"/>
    </source>
</evidence>
<proteinExistence type="inferred from homology"/>
<dbReference type="EC" id="5.4.2.3" evidence="4 13"/>
<keyword evidence="9 13" id="KW-0413">Isomerase</keyword>
<comment type="function">
    <text evidence="11 13">Catalyzes the conversion of GlcNAc-6-P into GlcNAc-1-P during the synthesis of uridine diphosphate/UDP-GlcNAc, a sugar nucleotide critical to multiple glycosylation pathways including protein N- and O-glycosylation.</text>
</comment>
<comment type="catalytic activity">
    <reaction evidence="1 13">
        <text>N-acetyl-alpha-D-glucosamine 1-phosphate = N-acetyl-D-glucosamine 6-phosphate</text>
        <dbReference type="Rhea" id="RHEA:23804"/>
        <dbReference type="ChEBI" id="CHEBI:57513"/>
        <dbReference type="ChEBI" id="CHEBI:57776"/>
        <dbReference type="EC" id="5.4.2.3"/>
    </reaction>
</comment>
<feature type="domain" description="Alpha-D-phosphohexomutase alpha/beta/alpha" evidence="18">
    <location>
        <begin position="161"/>
        <end position="221"/>
    </location>
</feature>
<feature type="active site" description="Phosphoserine intermediate" evidence="14">
    <location>
        <position position="112"/>
    </location>
</feature>
<dbReference type="Pfam" id="PF00408">
    <property type="entry name" value="PGM_PMM_IV"/>
    <property type="match status" value="1"/>
</dbReference>
<dbReference type="InterPro" id="IPR016657">
    <property type="entry name" value="PAGM"/>
</dbReference>
<gene>
    <name evidence="21" type="ORF">AAFF_G00242010</name>
</gene>
<dbReference type="Proteomes" id="UP001221898">
    <property type="component" value="Unassembled WGS sequence"/>
</dbReference>
<dbReference type="GO" id="GO:0004610">
    <property type="term" value="F:phosphoacetylglucosamine mutase activity"/>
    <property type="evidence" value="ECO:0007669"/>
    <property type="project" value="UniProtKB-UniRule"/>
</dbReference>
<evidence type="ECO:0000259" key="20">
    <source>
        <dbReference type="Pfam" id="PF21405"/>
    </source>
</evidence>
<evidence type="ECO:0000256" key="14">
    <source>
        <dbReference type="PIRSR" id="PIRSR016408-1"/>
    </source>
</evidence>
<keyword evidence="7 13" id="KW-0460">Magnesium</keyword>
<dbReference type="InterPro" id="IPR049022">
    <property type="entry name" value="AMG1_III"/>
</dbReference>
<sequence>MLRAVYQLYGTSATSACIGCAIASPKESHTEVQPRRQELSAEFTNNRMALFEKVSHYSALHPKPVGLVLQYGTSGFRTNAKQLDHIMYRMGLLAVLRSKKTKATIGVMVTASHNPEEDNGVKLIDPMGEMVTPLWEEYATQLANAEQEGLVTALNDIIEREAVNMSQDASVFIGKDTRPSSERLSQAVLDGVSSLGAHGHDYGLLTTPQLHFMVRCKNTDGSYGNATMEGYYTKLSQAFIQLTKHVPNRTDDQKRLLVDGANGIGALKMREMEPFLQNELQVLLYNDGSQGKLNYLCGADHVKVLQKLPQGVEIAAGDRCCSFDGDADRIVYYFNDSAGKFHLLDGDKIATLISIYLKELLTQAGLDLQVAVVQTAYANGSSTRYLEETMKVTVRCVKTGVKHLHHAAQEFDIGVYFEANGHGTVLFSKAAEGRIKQLALDPNTDDEKKRAACLLENTINLINQTVGDAISDMLLIEAVLAIRDMTVQQWNAIYTDLPNRQLKVKVADRRVIDTTDAERRAVKPAGLQDAIDVLVKKYQMSRAFVRPSGTEDVVRVYAEADTQENADALAHEVSVTVYKLAGGVGEEPKPLH</sequence>
<keyword evidence="10" id="KW-0119">Carbohydrate metabolism</keyword>
<feature type="domain" description="Alpha-D-phosphohexomutase C-terminal" evidence="17">
    <location>
        <begin position="503"/>
        <end position="573"/>
    </location>
</feature>
<comment type="similarity">
    <text evidence="3 13">Belongs to the phosphohexose mutase family.</text>
</comment>
<dbReference type="PROSITE" id="PS51257">
    <property type="entry name" value="PROKAR_LIPOPROTEIN"/>
    <property type="match status" value="1"/>
</dbReference>
<dbReference type="SUPFAM" id="SSF55957">
    <property type="entry name" value="Phosphoglucomutase, C-terminal domain"/>
    <property type="match status" value="1"/>
</dbReference>
<evidence type="ECO:0000256" key="9">
    <source>
        <dbReference type="ARBA" id="ARBA00023235"/>
    </source>
</evidence>
<evidence type="ECO:0000256" key="8">
    <source>
        <dbReference type="ARBA" id="ARBA00022990"/>
    </source>
</evidence>
<evidence type="ECO:0000256" key="10">
    <source>
        <dbReference type="ARBA" id="ARBA00023277"/>
    </source>
</evidence>
<comment type="caution">
    <text evidence="21">The sequence shown here is derived from an EMBL/GenBank/DDBJ whole genome shotgun (WGS) entry which is preliminary data.</text>
</comment>
<organism evidence="21 22">
    <name type="scientific">Aldrovandia affinis</name>
    <dbReference type="NCBI Taxonomy" id="143900"/>
    <lineage>
        <taxon>Eukaryota</taxon>
        <taxon>Metazoa</taxon>
        <taxon>Chordata</taxon>
        <taxon>Craniata</taxon>
        <taxon>Vertebrata</taxon>
        <taxon>Euteleostomi</taxon>
        <taxon>Actinopterygii</taxon>
        <taxon>Neopterygii</taxon>
        <taxon>Teleostei</taxon>
        <taxon>Notacanthiformes</taxon>
        <taxon>Halosauridae</taxon>
        <taxon>Aldrovandia</taxon>
    </lineage>
</organism>
<evidence type="ECO:0000256" key="3">
    <source>
        <dbReference type="ARBA" id="ARBA00010231"/>
    </source>
</evidence>